<proteinExistence type="predicted"/>
<keyword evidence="1" id="KW-0805">Transcription regulation</keyword>
<dbReference type="EMBL" id="PJCH01000010">
    <property type="protein sequence ID" value="PQA87062.1"/>
    <property type="molecule type" value="Genomic_DNA"/>
</dbReference>
<feature type="domain" description="HTH tetR-type" evidence="5">
    <location>
        <begin position="10"/>
        <end position="70"/>
    </location>
</feature>
<feature type="DNA-binding region" description="H-T-H motif" evidence="4">
    <location>
        <begin position="33"/>
        <end position="52"/>
    </location>
</feature>
<comment type="caution">
    <text evidence="6">The sequence shown here is derived from an EMBL/GenBank/DDBJ whole genome shotgun (WGS) entry which is preliminary data.</text>
</comment>
<name>A0A2S7K3I2_9PROT</name>
<dbReference type="SUPFAM" id="SSF46689">
    <property type="entry name" value="Homeodomain-like"/>
    <property type="match status" value="1"/>
</dbReference>
<dbReference type="RefSeq" id="WP_104830620.1">
    <property type="nucleotide sequence ID" value="NZ_PJCH01000010.1"/>
</dbReference>
<dbReference type="Gene3D" id="1.10.357.10">
    <property type="entry name" value="Tetracycline Repressor, domain 2"/>
    <property type="match status" value="1"/>
</dbReference>
<evidence type="ECO:0000256" key="3">
    <source>
        <dbReference type="ARBA" id="ARBA00023163"/>
    </source>
</evidence>
<evidence type="ECO:0000256" key="1">
    <source>
        <dbReference type="ARBA" id="ARBA00023015"/>
    </source>
</evidence>
<evidence type="ECO:0000313" key="7">
    <source>
        <dbReference type="Proteomes" id="UP000239504"/>
    </source>
</evidence>
<protein>
    <recommendedName>
        <fullName evidence="5">HTH tetR-type domain-containing protein</fullName>
    </recommendedName>
</protein>
<dbReference type="AlphaFoldDB" id="A0A2S7K3I2"/>
<dbReference type="Proteomes" id="UP000239504">
    <property type="component" value="Unassembled WGS sequence"/>
</dbReference>
<keyword evidence="7" id="KW-1185">Reference proteome</keyword>
<keyword evidence="3" id="KW-0804">Transcription</keyword>
<evidence type="ECO:0000256" key="2">
    <source>
        <dbReference type="ARBA" id="ARBA00023125"/>
    </source>
</evidence>
<dbReference type="PRINTS" id="PR00455">
    <property type="entry name" value="HTHTETR"/>
</dbReference>
<sequence length="199" mass="22310">MTKTKKTSAANRRAEIIREARTLMIEQGYGALSLRAVAERVGIKLASLQYHVPTKSALLALLIEDAVEHYRSVLIGFTEDRKSPKETFDAAMYWLLEPSPEWNEVTRFEIQFWALAFVDETAGAALDEYLSLYRDFLADLTRRLNPKLSKAQARRRALAIASLLEGSMLFHGPRPMRAAPPRSTLNDLVAAARAIALAH</sequence>
<dbReference type="OrthoDB" id="8478851at2"/>
<gene>
    <name evidence="6" type="ORF">CW354_13505</name>
</gene>
<evidence type="ECO:0000256" key="4">
    <source>
        <dbReference type="PROSITE-ProRule" id="PRU00335"/>
    </source>
</evidence>
<dbReference type="PANTHER" id="PTHR30055:SF234">
    <property type="entry name" value="HTH-TYPE TRANSCRIPTIONAL REGULATOR BETI"/>
    <property type="match status" value="1"/>
</dbReference>
<dbReference type="PROSITE" id="PS50977">
    <property type="entry name" value="HTH_TETR_2"/>
    <property type="match status" value="1"/>
</dbReference>
<dbReference type="GO" id="GO:0003700">
    <property type="term" value="F:DNA-binding transcription factor activity"/>
    <property type="evidence" value="ECO:0007669"/>
    <property type="project" value="TreeGrafter"/>
</dbReference>
<reference evidence="6 7" key="1">
    <citation type="submission" date="2017-12" db="EMBL/GenBank/DDBJ databases">
        <authorList>
            <person name="Hurst M.R.H."/>
        </authorList>
    </citation>
    <scope>NUCLEOTIDE SEQUENCE [LARGE SCALE GENOMIC DNA]</scope>
    <source>
        <strain evidence="6 7">SY-3-19</strain>
    </source>
</reference>
<evidence type="ECO:0000259" key="5">
    <source>
        <dbReference type="PROSITE" id="PS50977"/>
    </source>
</evidence>
<evidence type="ECO:0000313" key="6">
    <source>
        <dbReference type="EMBL" id="PQA87062.1"/>
    </source>
</evidence>
<organism evidence="6 7">
    <name type="scientific">Hyphococcus luteus</name>
    <dbReference type="NCBI Taxonomy" id="2058213"/>
    <lineage>
        <taxon>Bacteria</taxon>
        <taxon>Pseudomonadati</taxon>
        <taxon>Pseudomonadota</taxon>
        <taxon>Alphaproteobacteria</taxon>
        <taxon>Parvularculales</taxon>
        <taxon>Parvularculaceae</taxon>
        <taxon>Hyphococcus</taxon>
    </lineage>
</organism>
<dbReference type="Pfam" id="PF00440">
    <property type="entry name" value="TetR_N"/>
    <property type="match status" value="1"/>
</dbReference>
<dbReference type="InterPro" id="IPR050109">
    <property type="entry name" value="HTH-type_TetR-like_transc_reg"/>
</dbReference>
<dbReference type="InterPro" id="IPR009057">
    <property type="entry name" value="Homeodomain-like_sf"/>
</dbReference>
<keyword evidence="2 4" id="KW-0238">DNA-binding</keyword>
<dbReference type="GO" id="GO:0000976">
    <property type="term" value="F:transcription cis-regulatory region binding"/>
    <property type="evidence" value="ECO:0007669"/>
    <property type="project" value="TreeGrafter"/>
</dbReference>
<dbReference type="PANTHER" id="PTHR30055">
    <property type="entry name" value="HTH-TYPE TRANSCRIPTIONAL REGULATOR RUTR"/>
    <property type="match status" value="1"/>
</dbReference>
<dbReference type="InterPro" id="IPR001647">
    <property type="entry name" value="HTH_TetR"/>
</dbReference>
<accession>A0A2S7K3I2</accession>